<feature type="transmembrane region" description="Helical" evidence="1">
    <location>
        <begin position="12"/>
        <end position="35"/>
    </location>
</feature>
<dbReference type="KEGG" id="yps:pYptb0032"/>
<keyword evidence="1" id="KW-0472">Membrane</keyword>
<name>Q663C3_YERPS</name>
<dbReference type="EMBL" id="BX936400">
    <property type="protein sequence ID" value="CAF25474.1"/>
    <property type="molecule type" value="Genomic_DNA"/>
</dbReference>
<sequence>MHRHQGRSRSRGWLVGLPASLAFSHVHLCITYIGFASRNFLVIELKIKYC</sequence>
<evidence type="ECO:0000313" key="3">
    <source>
        <dbReference type="Proteomes" id="UP000001011"/>
    </source>
</evidence>
<evidence type="ECO:0000313" key="2">
    <source>
        <dbReference type="EMBL" id="CAF25474.1"/>
    </source>
</evidence>
<proteinExistence type="predicted"/>
<keyword evidence="1" id="KW-1133">Transmembrane helix</keyword>
<reference evidence="2 3" key="1">
    <citation type="journal article" date="2004" name="Proc. Natl. Acad. Sci. U.S.A.">
        <title>Insights into the evolution of Yersinia pestis through whole-genome comparison with Yersinia pseudotuberculosis.</title>
        <authorList>
            <person name="Chain P.S.G."/>
            <person name="Carniel E."/>
            <person name="Larimer F.W."/>
            <person name="Lamerdin J."/>
            <person name="Stoutland P.O."/>
            <person name="Regala W.M."/>
            <person name="Georgescu A.M."/>
            <person name="Vergez L.M."/>
            <person name="Land M.L."/>
            <person name="Motin V.L."/>
            <person name="Brubaker R.R."/>
            <person name="Fowler J."/>
            <person name="Hinnebusch J."/>
            <person name="Marceau M."/>
            <person name="Medigue C."/>
            <person name="Simonet M."/>
            <person name="Chenal-Francisque V."/>
            <person name="Souza B."/>
            <person name="Dacheux D."/>
            <person name="Elliott J.M."/>
            <person name="Derbise A."/>
            <person name="Hauser L.J."/>
            <person name="Garcia E."/>
        </authorList>
    </citation>
    <scope>NUCLEOTIDE SEQUENCE [LARGE SCALE GENOMIC DNA]</scope>
    <source>
        <strain evidence="3">IP32953</strain>
        <plasmid evidence="3">Plasmid pYptb32953</plasmid>
    </source>
</reference>
<accession>Q663C3</accession>
<dbReference type="Proteomes" id="UP000001011">
    <property type="component" value="Plasmid pYptb32953"/>
</dbReference>
<protein>
    <submittedName>
        <fullName evidence="2">Uncharacterized protein</fullName>
    </submittedName>
</protein>
<keyword evidence="2" id="KW-0614">Plasmid</keyword>
<dbReference type="AlphaFoldDB" id="Q663C3"/>
<geneLocation type="plasmid" evidence="2 3">
    <name>pYptb32953</name>
</geneLocation>
<evidence type="ECO:0000256" key="1">
    <source>
        <dbReference type="SAM" id="Phobius"/>
    </source>
</evidence>
<organism evidence="2 3">
    <name type="scientific">Yersinia pseudotuberculosis serotype I (strain IP32953)</name>
    <dbReference type="NCBI Taxonomy" id="273123"/>
    <lineage>
        <taxon>Bacteria</taxon>
        <taxon>Pseudomonadati</taxon>
        <taxon>Pseudomonadota</taxon>
        <taxon>Gammaproteobacteria</taxon>
        <taxon>Enterobacterales</taxon>
        <taxon>Yersiniaceae</taxon>
        <taxon>Yersinia</taxon>
    </lineage>
</organism>
<keyword evidence="1" id="KW-0812">Transmembrane</keyword>
<gene>
    <name evidence="2" type="ordered locus">pYptb0032</name>
</gene>